<proteinExistence type="predicted"/>
<accession>A0A8S5MW37</accession>
<dbReference type="EMBL" id="BK014997">
    <property type="protein sequence ID" value="DAD86360.1"/>
    <property type="molecule type" value="Genomic_DNA"/>
</dbReference>
<sequence length="30" mass="3316">MLFSAGALSYLKHSVAQVTQVLLVPYTNTY</sequence>
<reference evidence="1" key="1">
    <citation type="journal article" date="2021" name="Proc. Natl. Acad. Sci. U.S.A.">
        <title>A Catalog of Tens of Thousands of Viruses from Human Metagenomes Reveals Hidden Associations with Chronic Diseases.</title>
        <authorList>
            <person name="Tisza M.J."/>
            <person name="Buck C.B."/>
        </authorList>
    </citation>
    <scope>NUCLEOTIDE SEQUENCE</scope>
    <source>
        <strain evidence="1">Ctsus30</strain>
    </source>
</reference>
<organism evidence="1">
    <name type="scientific">Siphoviridae sp. ctsus30</name>
    <dbReference type="NCBI Taxonomy" id="2826488"/>
    <lineage>
        <taxon>Viruses</taxon>
        <taxon>Duplodnaviria</taxon>
        <taxon>Heunggongvirae</taxon>
        <taxon>Uroviricota</taxon>
        <taxon>Caudoviricetes</taxon>
    </lineage>
</organism>
<name>A0A8S5MW37_9CAUD</name>
<protein>
    <submittedName>
        <fullName evidence="1">Uncharacterized protein</fullName>
    </submittedName>
</protein>
<evidence type="ECO:0000313" key="1">
    <source>
        <dbReference type="EMBL" id="DAD86360.1"/>
    </source>
</evidence>